<reference evidence="2 3" key="1">
    <citation type="submission" date="2019-10" db="EMBL/GenBank/DDBJ databases">
        <title>Whole genome shotgun sequence of Acrocarpospora pleiomorpha NBRC 16267.</title>
        <authorList>
            <person name="Ichikawa N."/>
            <person name="Kimura A."/>
            <person name="Kitahashi Y."/>
            <person name="Komaki H."/>
            <person name="Oguchi A."/>
        </authorList>
    </citation>
    <scope>NUCLEOTIDE SEQUENCE [LARGE SCALE GENOMIC DNA]</scope>
    <source>
        <strain evidence="2 3">NBRC 16267</strain>
    </source>
</reference>
<gene>
    <name evidence="2" type="ORF">Aple_086990</name>
</gene>
<evidence type="ECO:0000256" key="1">
    <source>
        <dbReference type="SAM" id="MobiDB-lite"/>
    </source>
</evidence>
<evidence type="ECO:0000313" key="2">
    <source>
        <dbReference type="EMBL" id="GES25800.1"/>
    </source>
</evidence>
<comment type="caution">
    <text evidence="2">The sequence shown here is derived from an EMBL/GenBank/DDBJ whole genome shotgun (WGS) entry which is preliminary data.</text>
</comment>
<protein>
    <submittedName>
        <fullName evidence="2">Uncharacterized protein</fullName>
    </submittedName>
</protein>
<dbReference type="AlphaFoldDB" id="A0A5M3XXV6"/>
<feature type="region of interest" description="Disordered" evidence="1">
    <location>
        <begin position="31"/>
        <end position="86"/>
    </location>
</feature>
<proteinExistence type="predicted"/>
<feature type="compositionally biased region" description="Low complexity" evidence="1">
    <location>
        <begin position="43"/>
        <end position="63"/>
    </location>
</feature>
<feature type="compositionally biased region" description="Basic residues" evidence="1">
    <location>
        <begin position="64"/>
        <end position="74"/>
    </location>
</feature>
<keyword evidence="3" id="KW-1185">Reference proteome</keyword>
<sequence length="168" mass="18319">MLAMKTFFGIGIRAVRNDPIAHEIVANRITTTPVADPDPPPFSDRTATPTNPTRTPVRVSTGGRSRKTTRRTISHRGVEATRSAARPVEMYCSDTATMPLPKVSRSRPASTAPPNSRQVMRKGRLPCRTSRNVPRISAAVMNRSPPLSIGGMVSMAMAMPRYVDPHTT</sequence>
<organism evidence="2 3">
    <name type="scientific">Acrocarpospora pleiomorpha</name>
    <dbReference type="NCBI Taxonomy" id="90975"/>
    <lineage>
        <taxon>Bacteria</taxon>
        <taxon>Bacillati</taxon>
        <taxon>Actinomycetota</taxon>
        <taxon>Actinomycetes</taxon>
        <taxon>Streptosporangiales</taxon>
        <taxon>Streptosporangiaceae</taxon>
        <taxon>Acrocarpospora</taxon>
    </lineage>
</organism>
<evidence type="ECO:0000313" key="3">
    <source>
        <dbReference type="Proteomes" id="UP000377595"/>
    </source>
</evidence>
<feature type="region of interest" description="Disordered" evidence="1">
    <location>
        <begin position="98"/>
        <end position="118"/>
    </location>
</feature>
<feature type="compositionally biased region" description="Polar residues" evidence="1">
    <location>
        <begin position="107"/>
        <end position="118"/>
    </location>
</feature>
<dbReference type="Proteomes" id="UP000377595">
    <property type="component" value="Unassembled WGS sequence"/>
</dbReference>
<accession>A0A5M3XXV6</accession>
<name>A0A5M3XXV6_9ACTN</name>
<dbReference type="EMBL" id="BLAF01000074">
    <property type="protein sequence ID" value="GES25800.1"/>
    <property type="molecule type" value="Genomic_DNA"/>
</dbReference>